<feature type="compositionally biased region" description="Basic and acidic residues" evidence="1">
    <location>
        <begin position="1"/>
        <end position="14"/>
    </location>
</feature>
<protein>
    <submittedName>
        <fullName evidence="2">Uncharacterized protein</fullName>
    </submittedName>
</protein>
<gene>
    <name evidence="2" type="ORF">C8D82_14111</name>
</gene>
<evidence type="ECO:0000256" key="1">
    <source>
        <dbReference type="SAM" id="MobiDB-lite"/>
    </source>
</evidence>
<sequence length="37" mass="4161">MRSDFPGEENREAGVKATAAVKRRKEERQQCGIDPAE</sequence>
<dbReference type="Proteomes" id="UP000245959">
    <property type="component" value="Unassembled WGS sequence"/>
</dbReference>
<dbReference type="EMBL" id="QEKH01000041">
    <property type="protein sequence ID" value="PVY35576.1"/>
    <property type="molecule type" value="Genomic_DNA"/>
</dbReference>
<name>A0A2U1AGQ2_9BACT</name>
<feature type="region of interest" description="Disordered" evidence="1">
    <location>
        <begin position="1"/>
        <end position="37"/>
    </location>
</feature>
<reference evidence="2 3" key="1">
    <citation type="submission" date="2018-04" db="EMBL/GenBank/DDBJ databases">
        <title>Genomic Encyclopedia of Type Strains, Phase IV (KMG-IV): sequencing the most valuable type-strain genomes for metagenomic binning, comparative biology and taxonomic classification.</title>
        <authorList>
            <person name="Goeker M."/>
        </authorList>
    </citation>
    <scope>NUCLEOTIDE SEQUENCE [LARGE SCALE GENOMIC DNA]</scope>
    <source>
        <strain evidence="2 3">DSM 14823</strain>
    </source>
</reference>
<evidence type="ECO:0000313" key="2">
    <source>
        <dbReference type="EMBL" id="PVY35576.1"/>
    </source>
</evidence>
<proteinExistence type="predicted"/>
<evidence type="ECO:0000313" key="3">
    <source>
        <dbReference type="Proteomes" id="UP000245959"/>
    </source>
</evidence>
<keyword evidence="3" id="KW-1185">Reference proteome</keyword>
<dbReference type="AlphaFoldDB" id="A0A2U1AGQ2"/>
<comment type="caution">
    <text evidence="2">The sequence shown here is derived from an EMBL/GenBank/DDBJ whole genome shotgun (WGS) entry which is preliminary data.</text>
</comment>
<accession>A0A2U1AGQ2</accession>
<organism evidence="2 3">
    <name type="scientific">Victivallis vadensis</name>
    <dbReference type="NCBI Taxonomy" id="172901"/>
    <lineage>
        <taxon>Bacteria</taxon>
        <taxon>Pseudomonadati</taxon>
        <taxon>Lentisphaerota</taxon>
        <taxon>Lentisphaeria</taxon>
        <taxon>Victivallales</taxon>
        <taxon>Victivallaceae</taxon>
        <taxon>Victivallis</taxon>
    </lineage>
</organism>